<dbReference type="Gene3D" id="3.90.550.20">
    <property type="match status" value="1"/>
</dbReference>
<accession>A0A1I8H491</accession>
<name>A0A1I8H491_9PLAT</name>
<dbReference type="InterPro" id="IPR029044">
    <property type="entry name" value="Nucleotide-diphossugar_trans"/>
</dbReference>
<dbReference type="AlphaFoldDB" id="A0A1I8H491"/>
<dbReference type="WBParaSite" id="maker-uti_cns_0004378-snap-gene-0.5-mRNA-1">
    <property type="protein sequence ID" value="maker-uti_cns_0004378-snap-gene-0.5-mRNA-1"/>
    <property type="gene ID" value="maker-uti_cns_0004378-snap-gene-0.5"/>
</dbReference>
<dbReference type="InterPro" id="IPR007577">
    <property type="entry name" value="GlycoTrfase_DXD_sugar-bd_CS"/>
</dbReference>
<keyword evidence="1" id="KW-1185">Reference proteome</keyword>
<proteinExistence type="predicted"/>
<dbReference type="Proteomes" id="UP000095280">
    <property type="component" value="Unplaced"/>
</dbReference>
<dbReference type="PANTHER" id="PTHR46830">
    <property type="entry name" value="TRANSFERASE, PUTATIVE-RELATED"/>
    <property type="match status" value="1"/>
</dbReference>
<organism evidence="1 2">
    <name type="scientific">Macrostomum lignano</name>
    <dbReference type="NCBI Taxonomy" id="282301"/>
    <lineage>
        <taxon>Eukaryota</taxon>
        <taxon>Metazoa</taxon>
        <taxon>Spiralia</taxon>
        <taxon>Lophotrochozoa</taxon>
        <taxon>Platyhelminthes</taxon>
        <taxon>Rhabditophora</taxon>
        <taxon>Macrostomorpha</taxon>
        <taxon>Macrostomida</taxon>
        <taxon>Macrostomidae</taxon>
        <taxon>Macrostomum</taxon>
    </lineage>
</organism>
<reference evidence="2" key="1">
    <citation type="submission" date="2016-11" db="UniProtKB">
        <authorList>
            <consortium name="WormBaseParasite"/>
        </authorList>
    </citation>
    <scope>IDENTIFICATION</scope>
</reference>
<dbReference type="PANTHER" id="PTHR46830:SF1">
    <property type="entry name" value="ALPHA-1,4-N-ACETYLGLUCOSAMINYLTRANSFERASE"/>
    <property type="match status" value="1"/>
</dbReference>
<dbReference type="SUPFAM" id="SSF53448">
    <property type="entry name" value="Nucleotide-diphospho-sugar transferases"/>
    <property type="match status" value="1"/>
</dbReference>
<evidence type="ECO:0000313" key="2">
    <source>
        <dbReference type="WBParaSite" id="maker-uti_cns_0004378-snap-gene-0.5-mRNA-1"/>
    </source>
</evidence>
<dbReference type="Pfam" id="PF04488">
    <property type="entry name" value="Gly_transf_sug"/>
    <property type="match status" value="1"/>
</dbReference>
<evidence type="ECO:0000313" key="1">
    <source>
        <dbReference type="Proteomes" id="UP000095280"/>
    </source>
</evidence>
<protein>
    <submittedName>
        <fullName evidence="2">Nucleotid_trans domain-containing protein</fullName>
    </submittedName>
</protein>
<sequence length="764" mass="86490">QPGGPMTQRALLYRRAVAILCLVTIALVLAYASRSGNIGKFLNLSYSYEYDYGGRTSLSELSEARNFTLTNWETIRSVAVQFAGANTRLAQQLFTAKEPVLTLSQLELQTPGGHQLNYEQLRTSIANATEPGLAPNIIHYVLTFRRAELQFHELLSLLAAFHLAKPARVFLWHQQPLSGGYWSHLIANVTEPVWERTVVLARRQPPASVYNMPINSWRHRSDLIGLEAVLLFGGLRLDTDVLPMRPASQALRSAETVLGLQHDRGIGSSAYLAKRNSRFLLAWHLCYQLLDDSLPDQHSTLLPFALQSAFPHLAKIEIGGMHKPGWQAAGLRLIYGPPDSPPAWNWRDNWLINLWRRQRELQSPGATLTVDFNSVKQLNSAFGQIARHILFGNSSIQPIAAARTAVSSTSAAVKPTPVKVADQVPGRDYVYAPMNKSYIISQFDKLKSSVRPFSGKYASRINELMVHKLPIVDTSGWRLHSPSGKQYTVAEVQAMTKPTAPYLVPNVAHYVLPFVNPQLQFHHLVCMLSGVWVMRPKFTVIWYAKQPYGEHWEAFKKNLTDSGIWESNVIMINRPVPTKSYSVPMRVKEHQADVIRMEAVLVLGGAYFDIDVITLKPLEPLRRYPFTIGRETGGGLCNGVFLAAANSTFMCMWYVTYQVLDDGIWAAHSVTYPNTLCPMYSEHCHIEQESMDRPNWTGGELPLIYGPVRKWDWRKKNYVMHLWYRFHGKQYNMETIKYVDSTLGDMFRYVLYGNSTLVKKTKPT</sequence>